<feature type="region of interest" description="Disordered" evidence="1">
    <location>
        <begin position="1"/>
        <end position="20"/>
    </location>
</feature>
<evidence type="ECO:0000256" key="1">
    <source>
        <dbReference type="SAM" id="MobiDB-lite"/>
    </source>
</evidence>
<dbReference type="AlphaFoldDB" id="A0AAP0DGH5"/>
<keyword evidence="4" id="KW-1185">Reference proteome</keyword>
<protein>
    <recommendedName>
        <fullName evidence="2">DUF7054 domain-containing protein</fullName>
    </recommendedName>
</protein>
<reference evidence="3 4" key="1">
    <citation type="submission" date="2024-04" db="EMBL/GenBank/DDBJ databases">
        <title>The reference genome of an endangered Asteraceae, Deinandra increscens subsp. villosa, native to the Central Coast of California.</title>
        <authorList>
            <person name="Guilliams M."/>
            <person name="Hasenstab-Lehman K."/>
            <person name="Meyer R."/>
            <person name="Mcevoy S."/>
        </authorList>
    </citation>
    <scope>NUCLEOTIDE SEQUENCE [LARGE SCALE GENOMIC DNA]</scope>
    <source>
        <tissue evidence="3">Leaf</tissue>
    </source>
</reference>
<evidence type="ECO:0000313" key="3">
    <source>
        <dbReference type="EMBL" id="KAK9072650.1"/>
    </source>
</evidence>
<comment type="caution">
    <text evidence="3">The sequence shown here is derived from an EMBL/GenBank/DDBJ whole genome shotgun (WGS) entry which is preliminary data.</text>
</comment>
<gene>
    <name evidence="3" type="ORF">SSX86_009085</name>
</gene>
<evidence type="ECO:0000259" key="2">
    <source>
        <dbReference type="Pfam" id="PF23156"/>
    </source>
</evidence>
<feature type="domain" description="DUF7054" evidence="2">
    <location>
        <begin position="60"/>
        <end position="144"/>
    </location>
</feature>
<dbReference type="InterPro" id="IPR040358">
    <property type="entry name" value="At4g22758-like"/>
</dbReference>
<sequence length="195" mass="21096">MTTKKSSSKGQGKFTEKSTPFHGRVAEGTAVRLTRSGAVPDLISGRIAVTTETITMNRPKLTKLLLNVTFQRGLVPVHVVISPESTVGDLIAAALRRYSKEGRRPMIPSLDPSGFDLHYSQFTLERLSPDEKLNELGSRNFFLCAKQAVANGHGGIGIGIGEMAAAPRSSSRCSKETEEVIGGGAVLFRFMEFML</sequence>
<accession>A0AAP0DGH5</accession>
<name>A0AAP0DGH5_9ASTR</name>
<dbReference type="Proteomes" id="UP001408789">
    <property type="component" value="Unassembled WGS sequence"/>
</dbReference>
<proteinExistence type="predicted"/>
<dbReference type="PANTHER" id="PTHR33270">
    <property type="entry name" value="BNAC05G50380D PROTEIN"/>
    <property type="match status" value="1"/>
</dbReference>
<dbReference type="EMBL" id="JBCNJP010000010">
    <property type="protein sequence ID" value="KAK9072650.1"/>
    <property type="molecule type" value="Genomic_DNA"/>
</dbReference>
<dbReference type="PANTHER" id="PTHR33270:SF24">
    <property type="entry name" value="EXPRESSED PROTEIN"/>
    <property type="match status" value="1"/>
</dbReference>
<dbReference type="InterPro" id="IPR055482">
    <property type="entry name" value="DUF7054"/>
</dbReference>
<dbReference type="Pfam" id="PF23156">
    <property type="entry name" value="DUF7054"/>
    <property type="match status" value="1"/>
</dbReference>
<evidence type="ECO:0000313" key="4">
    <source>
        <dbReference type="Proteomes" id="UP001408789"/>
    </source>
</evidence>
<organism evidence="3 4">
    <name type="scientific">Deinandra increscens subsp. villosa</name>
    <dbReference type="NCBI Taxonomy" id="3103831"/>
    <lineage>
        <taxon>Eukaryota</taxon>
        <taxon>Viridiplantae</taxon>
        <taxon>Streptophyta</taxon>
        <taxon>Embryophyta</taxon>
        <taxon>Tracheophyta</taxon>
        <taxon>Spermatophyta</taxon>
        <taxon>Magnoliopsida</taxon>
        <taxon>eudicotyledons</taxon>
        <taxon>Gunneridae</taxon>
        <taxon>Pentapetalae</taxon>
        <taxon>asterids</taxon>
        <taxon>campanulids</taxon>
        <taxon>Asterales</taxon>
        <taxon>Asteraceae</taxon>
        <taxon>Asteroideae</taxon>
        <taxon>Heliantheae alliance</taxon>
        <taxon>Madieae</taxon>
        <taxon>Madiinae</taxon>
        <taxon>Deinandra</taxon>
    </lineage>
</organism>